<dbReference type="AlphaFoldDB" id="A0A0A0M0X5"/>
<accession>A0A0A0M0X5</accession>
<dbReference type="Pfam" id="PF14299">
    <property type="entry name" value="PP2"/>
    <property type="match status" value="1"/>
</dbReference>
<sequence length="203" mass="23352">MPFLGRRLIRPPSDPHFRAVTSVNTIGEDTFKIYPRALNITWGSDRRYWTIPRRDRTTDDEDEDYFAELKQVCWLEVTGSTNRDLVPEKTYKVSFGVSLGPDAFGWDDCSVYIMAKIGKKGNFRFQKVNLGIITTTTDPEISLIPFTELTVTVPTPRTNNNNDDLKLYFGLYDVWTNRWKGGLRIHYALVEMVIGSNNDTQTN</sequence>
<dbReference type="OrthoDB" id="2107747at2759"/>
<reference evidence="1 2" key="2">
    <citation type="journal article" date="2009" name="PLoS ONE">
        <title>An integrated genetic and cytogenetic map of the cucumber genome.</title>
        <authorList>
            <person name="Ren Y."/>
            <person name="Zhang Z."/>
            <person name="Liu J."/>
            <person name="Staub J.E."/>
            <person name="Han Y."/>
            <person name="Cheng Z."/>
            <person name="Li X."/>
            <person name="Lu J."/>
            <person name="Miao H."/>
            <person name="Kang H."/>
            <person name="Xie B."/>
            <person name="Gu X."/>
            <person name="Wang X."/>
            <person name="Du Y."/>
            <person name="Jin W."/>
            <person name="Huang S."/>
        </authorList>
    </citation>
    <scope>NUCLEOTIDE SEQUENCE [LARGE SCALE GENOMIC DNA]</scope>
    <source>
        <strain evidence="2">cv. 9930</strain>
    </source>
</reference>
<name>A0A0A0M0X5_CUCSA</name>
<gene>
    <name evidence="1" type="ORF">Csa_1G709160</name>
</gene>
<dbReference type="InterPro" id="IPR052147">
    <property type="entry name" value="PP2-like/Lectin"/>
</dbReference>
<reference evidence="1 2" key="3">
    <citation type="journal article" date="2010" name="BMC Genomics">
        <title>Transcriptome sequencing and comparative analysis of cucumber flowers with different sex types.</title>
        <authorList>
            <person name="Guo S."/>
            <person name="Zheng Y."/>
            <person name="Joung J.G."/>
            <person name="Liu S."/>
            <person name="Zhang Z."/>
            <person name="Crasta O.R."/>
            <person name="Sobral B.W."/>
            <person name="Xu Y."/>
            <person name="Huang S."/>
            <person name="Fei Z."/>
        </authorList>
    </citation>
    <scope>NUCLEOTIDE SEQUENCE [LARGE SCALE GENOMIC DNA]</scope>
    <source>
        <strain evidence="2">cv. 9930</strain>
    </source>
</reference>
<dbReference type="InterPro" id="IPR025886">
    <property type="entry name" value="PP2-like"/>
</dbReference>
<dbReference type="PANTHER" id="PTHR48478:SF1">
    <property type="entry name" value="LECTIN-LIKE"/>
    <property type="match status" value="1"/>
</dbReference>
<dbReference type="STRING" id="3659.A0A0A0M0X5"/>
<dbReference type="GO" id="GO:0030246">
    <property type="term" value="F:carbohydrate binding"/>
    <property type="evidence" value="ECO:0007669"/>
    <property type="project" value="InterPro"/>
</dbReference>
<evidence type="ECO:0008006" key="3">
    <source>
        <dbReference type="Google" id="ProtNLM"/>
    </source>
</evidence>
<dbReference type="PANTHER" id="PTHR48478">
    <property type="entry name" value="LECTIN-LIKE"/>
    <property type="match status" value="1"/>
</dbReference>
<dbReference type="OMA" id="WVVPKEP"/>
<evidence type="ECO:0000313" key="1">
    <source>
        <dbReference type="EMBL" id="KGN66904.1"/>
    </source>
</evidence>
<dbReference type="Proteomes" id="UP000029981">
    <property type="component" value="Chromosome 1"/>
</dbReference>
<dbReference type="EMBL" id="CM002922">
    <property type="protein sequence ID" value="KGN66904.1"/>
    <property type="molecule type" value="Genomic_DNA"/>
</dbReference>
<reference evidence="1 2" key="1">
    <citation type="journal article" date="2009" name="Nat. Genet.">
        <title>The genome of the cucumber, Cucumis sativus L.</title>
        <authorList>
            <person name="Huang S."/>
            <person name="Li R."/>
            <person name="Zhang Z."/>
            <person name="Li L."/>
            <person name="Gu X."/>
            <person name="Fan W."/>
            <person name="Lucas W.J."/>
            <person name="Wang X."/>
            <person name="Xie B."/>
            <person name="Ni P."/>
            <person name="Ren Y."/>
            <person name="Zhu H."/>
            <person name="Li J."/>
            <person name="Lin K."/>
            <person name="Jin W."/>
            <person name="Fei Z."/>
            <person name="Li G."/>
            <person name="Staub J."/>
            <person name="Kilian A."/>
            <person name="van der Vossen E.A."/>
            <person name="Wu Y."/>
            <person name="Guo J."/>
            <person name="He J."/>
            <person name="Jia Z."/>
            <person name="Ren Y."/>
            <person name="Tian G."/>
            <person name="Lu Y."/>
            <person name="Ruan J."/>
            <person name="Qian W."/>
            <person name="Wang M."/>
            <person name="Huang Q."/>
            <person name="Li B."/>
            <person name="Xuan Z."/>
            <person name="Cao J."/>
            <person name="Asan"/>
            <person name="Wu Z."/>
            <person name="Zhang J."/>
            <person name="Cai Q."/>
            <person name="Bai Y."/>
            <person name="Zhao B."/>
            <person name="Han Y."/>
            <person name="Li Y."/>
            <person name="Li X."/>
            <person name="Wang S."/>
            <person name="Shi Q."/>
            <person name="Liu S."/>
            <person name="Cho W.K."/>
            <person name="Kim J.Y."/>
            <person name="Xu Y."/>
            <person name="Heller-Uszynska K."/>
            <person name="Miao H."/>
            <person name="Cheng Z."/>
            <person name="Zhang S."/>
            <person name="Wu J."/>
            <person name="Yang Y."/>
            <person name="Kang H."/>
            <person name="Li M."/>
            <person name="Liang H."/>
            <person name="Ren X."/>
            <person name="Shi Z."/>
            <person name="Wen M."/>
            <person name="Jian M."/>
            <person name="Yang H."/>
            <person name="Zhang G."/>
            <person name="Yang Z."/>
            <person name="Chen R."/>
            <person name="Liu S."/>
            <person name="Li J."/>
            <person name="Ma L."/>
            <person name="Liu H."/>
            <person name="Zhou Y."/>
            <person name="Zhao J."/>
            <person name="Fang X."/>
            <person name="Li G."/>
            <person name="Fang L."/>
            <person name="Li Y."/>
            <person name="Liu D."/>
            <person name="Zheng H."/>
            <person name="Zhang Y."/>
            <person name="Qin N."/>
            <person name="Li Z."/>
            <person name="Yang G."/>
            <person name="Yang S."/>
            <person name="Bolund L."/>
            <person name="Kristiansen K."/>
            <person name="Zheng H."/>
            <person name="Li S."/>
            <person name="Zhang X."/>
            <person name="Yang H."/>
            <person name="Wang J."/>
            <person name="Sun R."/>
            <person name="Zhang B."/>
            <person name="Jiang S."/>
            <person name="Wang J."/>
            <person name="Du Y."/>
            <person name="Li S."/>
        </authorList>
    </citation>
    <scope>NUCLEOTIDE SEQUENCE [LARGE SCALE GENOMIC DNA]</scope>
    <source>
        <strain evidence="2">cv. 9930</strain>
    </source>
</reference>
<dbReference type="KEGG" id="csv:101211047"/>
<reference evidence="1 2" key="4">
    <citation type="journal article" date="2011" name="BMC Genomics">
        <title>RNA-Seq improves annotation of protein-coding genes in the cucumber genome.</title>
        <authorList>
            <person name="Li Z."/>
            <person name="Zhang Z."/>
            <person name="Yan P."/>
            <person name="Huang S."/>
            <person name="Fei Z."/>
            <person name="Lin K."/>
        </authorList>
    </citation>
    <scope>NUCLEOTIDE SEQUENCE [LARGE SCALE GENOMIC DNA]</scope>
    <source>
        <strain evidence="2">cv. 9930</strain>
    </source>
</reference>
<evidence type="ECO:0000313" key="2">
    <source>
        <dbReference type="Proteomes" id="UP000029981"/>
    </source>
</evidence>
<dbReference type="eggNOG" id="ENOG502S5SE">
    <property type="taxonomic scope" value="Eukaryota"/>
</dbReference>
<organism evidence="1 2">
    <name type="scientific">Cucumis sativus</name>
    <name type="common">Cucumber</name>
    <dbReference type="NCBI Taxonomy" id="3659"/>
    <lineage>
        <taxon>Eukaryota</taxon>
        <taxon>Viridiplantae</taxon>
        <taxon>Streptophyta</taxon>
        <taxon>Embryophyta</taxon>
        <taxon>Tracheophyta</taxon>
        <taxon>Spermatophyta</taxon>
        <taxon>Magnoliopsida</taxon>
        <taxon>eudicotyledons</taxon>
        <taxon>Gunneridae</taxon>
        <taxon>Pentapetalae</taxon>
        <taxon>rosids</taxon>
        <taxon>fabids</taxon>
        <taxon>Cucurbitales</taxon>
        <taxon>Cucurbitaceae</taxon>
        <taxon>Benincaseae</taxon>
        <taxon>Cucumis</taxon>
    </lineage>
</organism>
<protein>
    <recommendedName>
        <fullName evidence="3">Protein PHLOEM PROTEIN 2-LIKE A9-like</fullName>
    </recommendedName>
</protein>
<dbReference type="Gramene" id="KGN66904">
    <property type="protein sequence ID" value="KGN66904"/>
    <property type="gene ID" value="Csa_1G709160"/>
</dbReference>
<proteinExistence type="predicted"/>
<keyword evidence="2" id="KW-1185">Reference proteome</keyword>